<dbReference type="Pfam" id="PF05193">
    <property type="entry name" value="Peptidase_M16_C"/>
    <property type="match status" value="1"/>
</dbReference>
<accession>A0A976X6V8</accession>
<proteinExistence type="predicted"/>
<protein>
    <submittedName>
        <fullName evidence="2">Insulinase family protein</fullName>
    </submittedName>
</protein>
<dbReference type="KEGG" id="lbe:MOO44_08020"/>
<dbReference type="AlphaFoldDB" id="A0A976X6V8"/>
<dbReference type="InterPro" id="IPR011249">
    <property type="entry name" value="Metalloenz_LuxS/M16"/>
</dbReference>
<evidence type="ECO:0000259" key="1">
    <source>
        <dbReference type="Pfam" id="PF05193"/>
    </source>
</evidence>
<dbReference type="Gene3D" id="3.30.830.10">
    <property type="entry name" value="Metalloenzyme, LuxS/M16 peptidase-like"/>
    <property type="match status" value="2"/>
</dbReference>
<sequence>MNGVKLNVVKTTKFKSTSITVDFIEPLDHTRFANLALVAELMETSNGDYPTQSLLAKQLSRMYGMVFGANVLKYGKLHILRLVISFPNEKYLPTNDSTLKMAVNFLNQVIFNPLASDGAFQAQTFELQKQNLINYVKSIPDDKQFYASNQLRALYYQGEPNYAEFVLGTVEQLQATTAKGVYDAYREMLTQAQVQISVLGDVNEQSIKEQITQLEFKERAEHQYPVKIDRTPLTKVAERTEQQALKQSKLDMGYYLPVRYDSDDRYASMLFNCLFGGTPQSKLFRNVREKYSLAYYASSTFSTMSGLLMVQTGINSSDHEKVISIVNDQLVDIQNGDFSDESLANIKADLINGRLSGLDSQRQLSDERLVDSLLNRQHEAVDTWCDRIRAVTKAEVMAVAKQVKLQAIYFLDGRDNDDSE</sequence>
<dbReference type="InterPro" id="IPR050361">
    <property type="entry name" value="MPP/UQCRC_Complex"/>
</dbReference>
<feature type="domain" description="Peptidase M16 C-terminal" evidence="1">
    <location>
        <begin position="177"/>
        <end position="348"/>
    </location>
</feature>
<dbReference type="NCBIfam" id="NF047422">
    <property type="entry name" value="YfmF_fam"/>
    <property type="match status" value="1"/>
</dbReference>
<evidence type="ECO:0000313" key="2">
    <source>
        <dbReference type="EMBL" id="UQS87527.1"/>
    </source>
</evidence>
<dbReference type="SUPFAM" id="SSF63411">
    <property type="entry name" value="LuxS/MPP-like metallohydrolase"/>
    <property type="match status" value="2"/>
</dbReference>
<keyword evidence="3" id="KW-1185">Reference proteome</keyword>
<dbReference type="EMBL" id="CP093361">
    <property type="protein sequence ID" value="UQS87527.1"/>
    <property type="molecule type" value="Genomic_DNA"/>
</dbReference>
<reference evidence="2" key="1">
    <citation type="journal article" date="2022" name="Int. J. Syst. Evol. Microbiol.">
        <title>Apilactobacillus apisilvae sp. nov., Nicolia spurrieriana gen. nov. sp. nov., Bombilactobacillus folatiphilus sp. nov. and Bombilactobacillus thymidiniphilus sp. nov., four new lactic acid bacterial isolates from stingless bees Tetragonula carbonaria and Austroplebeia australis.</title>
        <authorList>
            <person name="Oliphant S.A."/>
            <person name="Watson-Haigh N.S."/>
            <person name="Sumby K.M."/>
            <person name="Gardner J."/>
            <person name="Groom S."/>
            <person name="Jiranek V."/>
        </authorList>
    </citation>
    <scope>NUCLEOTIDE SEQUENCE</scope>
    <source>
        <strain evidence="2">SGEP1_A5</strain>
    </source>
</reference>
<dbReference type="PANTHER" id="PTHR11851">
    <property type="entry name" value="METALLOPROTEASE"/>
    <property type="match status" value="1"/>
</dbReference>
<evidence type="ECO:0000313" key="3">
    <source>
        <dbReference type="Proteomes" id="UP000831181"/>
    </source>
</evidence>
<dbReference type="InterPro" id="IPR007863">
    <property type="entry name" value="Peptidase_M16_C"/>
</dbReference>
<gene>
    <name evidence="2" type="ORF">MOO44_08020</name>
</gene>
<dbReference type="GO" id="GO:0046872">
    <property type="term" value="F:metal ion binding"/>
    <property type="evidence" value="ECO:0007669"/>
    <property type="project" value="InterPro"/>
</dbReference>
<dbReference type="PANTHER" id="PTHR11851:SF186">
    <property type="entry name" value="INACTIVE METALLOPROTEASE YMFF-RELATED"/>
    <property type="match status" value="1"/>
</dbReference>
<name>A0A976X6V8_9LACO</name>
<dbReference type="RefSeq" id="WP_260117332.1">
    <property type="nucleotide sequence ID" value="NZ_CP093361.1"/>
</dbReference>
<dbReference type="Proteomes" id="UP000831181">
    <property type="component" value="Chromosome"/>
</dbReference>
<organism evidence="2 3">
    <name type="scientific">Nicoliella spurrieriana</name>
    <dbReference type="NCBI Taxonomy" id="2925830"/>
    <lineage>
        <taxon>Bacteria</taxon>
        <taxon>Bacillati</taxon>
        <taxon>Bacillota</taxon>
        <taxon>Bacilli</taxon>
        <taxon>Lactobacillales</taxon>
        <taxon>Lactobacillaceae</taxon>
        <taxon>Nicoliella</taxon>
    </lineage>
</organism>